<evidence type="ECO:0000313" key="12">
    <source>
        <dbReference type="Proteomes" id="UP000462212"/>
    </source>
</evidence>
<gene>
    <name evidence="11" type="primary">ADH2_1</name>
    <name evidence="11" type="ORF">LSUB1_G006463</name>
</gene>
<dbReference type="GO" id="GO:0008270">
    <property type="term" value="F:zinc ion binding"/>
    <property type="evidence" value="ECO:0007669"/>
    <property type="project" value="InterPro"/>
</dbReference>
<dbReference type="Gene3D" id="3.90.180.10">
    <property type="entry name" value="Medium-chain alcohol dehydrogenases, catalytic domain"/>
    <property type="match status" value="1"/>
</dbReference>
<dbReference type="Pfam" id="PF08240">
    <property type="entry name" value="ADH_N"/>
    <property type="match status" value="1"/>
</dbReference>
<keyword evidence="4 7" id="KW-0862">Zinc</keyword>
<evidence type="ECO:0000256" key="5">
    <source>
        <dbReference type="ARBA" id="ARBA00023002"/>
    </source>
</evidence>
<accession>A0A8H8RLL6</accession>
<dbReference type="AlphaFoldDB" id="A0A8H8RLL6"/>
<dbReference type="InterPro" id="IPR002328">
    <property type="entry name" value="ADH_Zn_CS"/>
</dbReference>
<dbReference type="OrthoDB" id="1879366at2759"/>
<comment type="similarity">
    <text evidence="2 7">Belongs to the zinc-containing alcohol dehydrogenase family.</text>
</comment>
<dbReference type="InterPro" id="IPR013149">
    <property type="entry name" value="ADH-like_C"/>
</dbReference>
<evidence type="ECO:0000256" key="6">
    <source>
        <dbReference type="ARBA" id="ARBA00023027"/>
    </source>
</evidence>
<organism evidence="11 12">
    <name type="scientific">Lachnellula subtilissima</name>
    <dbReference type="NCBI Taxonomy" id="602034"/>
    <lineage>
        <taxon>Eukaryota</taxon>
        <taxon>Fungi</taxon>
        <taxon>Dikarya</taxon>
        <taxon>Ascomycota</taxon>
        <taxon>Pezizomycotina</taxon>
        <taxon>Leotiomycetes</taxon>
        <taxon>Helotiales</taxon>
        <taxon>Lachnaceae</taxon>
        <taxon>Lachnellula</taxon>
    </lineage>
</organism>
<evidence type="ECO:0000256" key="1">
    <source>
        <dbReference type="ARBA" id="ARBA00001947"/>
    </source>
</evidence>
<reference evidence="11 12" key="1">
    <citation type="submission" date="2018-05" db="EMBL/GenBank/DDBJ databases">
        <title>Genome sequencing and assembly of the regulated plant pathogen Lachnellula willkommii and related sister species for the development of diagnostic species identification markers.</title>
        <authorList>
            <person name="Giroux E."/>
            <person name="Bilodeau G."/>
        </authorList>
    </citation>
    <scope>NUCLEOTIDE SEQUENCE [LARGE SCALE GENOMIC DNA]</scope>
    <source>
        <strain evidence="11 12">CBS 197.66</strain>
    </source>
</reference>
<dbReference type="SUPFAM" id="SSF50129">
    <property type="entry name" value="GroES-like"/>
    <property type="match status" value="1"/>
</dbReference>
<dbReference type="InterPro" id="IPR013154">
    <property type="entry name" value="ADH-like_N"/>
</dbReference>
<dbReference type="PANTHER" id="PTHR42940:SF1">
    <property type="entry name" value="ENOYL REDUCTASE (ER) DOMAIN-CONTAINING PROTEIN"/>
    <property type="match status" value="1"/>
</dbReference>
<keyword evidence="3 7" id="KW-0479">Metal-binding</keyword>
<dbReference type="Proteomes" id="UP000462212">
    <property type="component" value="Unassembled WGS sequence"/>
</dbReference>
<proteinExistence type="inferred from homology"/>
<comment type="caution">
    <text evidence="11">The sequence shown here is derived from an EMBL/GenBank/DDBJ whole genome shotgun (WGS) entry which is preliminary data.</text>
</comment>
<keyword evidence="6" id="KW-0520">NAD</keyword>
<keyword evidence="5" id="KW-0560">Oxidoreductase</keyword>
<sequence length="355" mass="37200">MSPVTVDGENPIPGGNSQEPAIPITCKAGVVSNNGPNYKLTIEDIQVPTPGPNELLIRLNTTGICYSDIHYMLEDLALPRMRDYRVRSPGHEGAGVVVALGANITNWKIGDRAGIKPTWDTCGKCDLCWGDMECHCKEVIPTGLKVPGRFSNPSEGIKALTFGGTYQQYILSPARYTSPIPDAVDDFSAGPIMCSGSTMYRSVGSPSFFQGRAGRTNLLQLKVSALQPGDFAVFTGAGGGVGHMGIQLAKAMGLRVIGIDAGAEKRALCLALGCEAFIDFSSSVSVIDEVFALTNGVGAHGVFVTATSSKAYADAPKMCRVGGKIMCVGMPPTGTAFVGGEPMEMILKGLSVVGT</sequence>
<keyword evidence="12" id="KW-1185">Reference proteome</keyword>
<dbReference type="CDD" id="cd08297">
    <property type="entry name" value="CAD3"/>
    <property type="match status" value="1"/>
</dbReference>
<evidence type="ECO:0000259" key="9">
    <source>
        <dbReference type="Pfam" id="PF00107"/>
    </source>
</evidence>
<evidence type="ECO:0000256" key="7">
    <source>
        <dbReference type="RuleBase" id="RU361277"/>
    </source>
</evidence>
<feature type="region of interest" description="Disordered" evidence="8">
    <location>
        <begin position="1"/>
        <end position="20"/>
    </location>
</feature>
<evidence type="ECO:0000256" key="4">
    <source>
        <dbReference type="ARBA" id="ARBA00022833"/>
    </source>
</evidence>
<dbReference type="Gene3D" id="3.40.50.720">
    <property type="entry name" value="NAD(P)-binding Rossmann-like Domain"/>
    <property type="match status" value="1"/>
</dbReference>
<evidence type="ECO:0000256" key="2">
    <source>
        <dbReference type="ARBA" id="ARBA00008072"/>
    </source>
</evidence>
<feature type="domain" description="Alcohol dehydrogenase-like C-terminal" evidence="9">
    <location>
        <begin position="240"/>
        <end position="355"/>
    </location>
</feature>
<dbReference type="EMBL" id="QGMJ01000326">
    <property type="protein sequence ID" value="TVY37798.1"/>
    <property type="molecule type" value="Genomic_DNA"/>
</dbReference>
<evidence type="ECO:0000259" key="10">
    <source>
        <dbReference type="Pfam" id="PF08240"/>
    </source>
</evidence>
<name>A0A8H8RLL6_9HELO</name>
<dbReference type="GO" id="GO:0004022">
    <property type="term" value="F:alcohol dehydrogenase (NAD+) activity"/>
    <property type="evidence" value="ECO:0007669"/>
    <property type="project" value="TreeGrafter"/>
</dbReference>
<dbReference type="GO" id="GO:0005737">
    <property type="term" value="C:cytoplasm"/>
    <property type="evidence" value="ECO:0007669"/>
    <property type="project" value="TreeGrafter"/>
</dbReference>
<evidence type="ECO:0000256" key="8">
    <source>
        <dbReference type="SAM" id="MobiDB-lite"/>
    </source>
</evidence>
<evidence type="ECO:0000313" key="11">
    <source>
        <dbReference type="EMBL" id="TVY37798.1"/>
    </source>
</evidence>
<dbReference type="InterPro" id="IPR036291">
    <property type="entry name" value="NAD(P)-bd_dom_sf"/>
</dbReference>
<dbReference type="SUPFAM" id="SSF51735">
    <property type="entry name" value="NAD(P)-binding Rossmann-fold domains"/>
    <property type="match status" value="1"/>
</dbReference>
<dbReference type="PANTHER" id="PTHR42940">
    <property type="entry name" value="ALCOHOL DEHYDROGENASE 1-RELATED"/>
    <property type="match status" value="1"/>
</dbReference>
<dbReference type="FunFam" id="3.40.50.720:FF:000039">
    <property type="entry name" value="Alcohol dehydrogenase AdhP"/>
    <property type="match status" value="1"/>
</dbReference>
<dbReference type="Pfam" id="PF00107">
    <property type="entry name" value="ADH_zinc_N"/>
    <property type="match status" value="1"/>
</dbReference>
<dbReference type="InterPro" id="IPR011032">
    <property type="entry name" value="GroES-like_sf"/>
</dbReference>
<protein>
    <submittedName>
        <fullName evidence="11">Alcohol dehydrogenase</fullName>
    </submittedName>
</protein>
<evidence type="ECO:0000256" key="3">
    <source>
        <dbReference type="ARBA" id="ARBA00022723"/>
    </source>
</evidence>
<dbReference type="PROSITE" id="PS00059">
    <property type="entry name" value="ADH_ZINC"/>
    <property type="match status" value="1"/>
</dbReference>
<comment type="cofactor">
    <cofactor evidence="1 7">
        <name>Zn(2+)</name>
        <dbReference type="ChEBI" id="CHEBI:29105"/>
    </cofactor>
</comment>
<feature type="domain" description="Alcohol dehydrogenase-like N-terminal" evidence="10">
    <location>
        <begin position="51"/>
        <end position="182"/>
    </location>
</feature>